<dbReference type="Proteomes" id="UP001151516">
    <property type="component" value="Unassembled WGS sequence"/>
</dbReference>
<organism evidence="3 4">
    <name type="scientific">Coemansia spiralis</name>
    <dbReference type="NCBI Taxonomy" id="417178"/>
    <lineage>
        <taxon>Eukaryota</taxon>
        <taxon>Fungi</taxon>
        <taxon>Fungi incertae sedis</taxon>
        <taxon>Zoopagomycota</taxon>
        <taxon>Kickxellomycotina</taxon>
        <taxon>Kickxellomycetes</taxon>
        <taxon>Kickxellales</taxon>
        <taxon>Kickxellaceae</taxon>
        <taxon>Coemansia</taxon>
    </lineage>
</organism>
<dbReference type="Pfam" id="PF23585">
    <property type="entry name" value="DUF7137"/>
    <property type="match status" value="1"/>
</dbReference>
<dbReference type="EMBL" id="JANBTX010000334">
    <property type="protein sequence ID" value="KAJ2683015.1"/>
    <property type="molecule type" value="Genomic_DNA"/>
</dbReference>
<feature type="compositionally biased region" description="Low complexity" evidence="1">
    <location>
        <begin position="22"/>
        <end position="32"/>
    </location>
</feature>
<dbReference type="PANTHER" id="PTHR42028:SF1">
    <property type="entry name" value="YALI0E30657P"/>
    <property type="match status" value="1"/>
</dbReference>
<dbReference type="InterPro" id="IPR055561">
    <property type="entry name" value="DUF7137"/>
</dbReference>
<dbReference type="OrthoDB" id="2435509at2759"/>
<keyword evidence="4" id="KW-1185">Reference proteome</keyword>
<feature type="domain" description="DUF7137" evidence="2">
    <location>
        <begin position="101"/>
        <end position="231"/>
    </location>
</feature>
<sequence length="271" mass="29406">MPARVASLASDFYLSLLDSQRSENTTPTNRSSPTPPPSSRTTDSQRPNDTGANTREEPTGTDDEKSDDARETDETRPTKASESQEPTTPSFDESYDITGLAGSAEMMTPNLMLIPTPMFVIGTNVTLGWKYSNATLRPPKKISICGKFPKDSKKSKDPAALCDWDIAVNISGALRKYTWDTVTKGAPGIAFSEDKGYLLYLYDSDFGVSNYVPGAGRITPSQFWFNMYNSRYGSTNQGVQKGYDPSAAHSLSVQIWIVATAVILGALGVGI</sequence>
<dbReference type="PANTHER" id="PTHR42028">
    <property type="entry name" value="CHROMOSOME 1, WHOLE GENOME SHOTGUN SEQUENCE"/>
    <property type="match status" value="1"/>
</dbReference>
<evidence type="ECO:0000259" key="2">
    <source>
        <dbReference type="Pfam" id="PF23585"/>
    </source>
</evidence>
<name>A0A9W8GGI9_9FUNG</name>
<reference evidence="3" key="1">
    <citation type="submission" date="2022-07" db="EMBL/GenBank/DDBJ databases">
        <title>Phylogenomic reconstructions and comparative analyses of Kickxellomycotina fungi.</title>
        <authorList>
            <person name="Reynolds N.K."/>
            <person name="Stajich J.E."/>
            <person name="Barry K."/>
            <person name="Grigoriev I.V."/>
            <person name="Crous P."/>
            <person name="Smith M.E."/>
        </authorList>
    </citation>
    <scope>NUCLEOTIDE SEQUENCE</scope>
    <source>
        <strain evidence="3">CBS 109367</strain>
    </source>
</reference>
<protein>
    <recommendedName>
        <fullName evidence="2">DUF7137 domain-containing protein</fullName>
    </recommendedName>
</protein>
<feature type="compositionally biased region" description="Polar residues" evidence="1">
    <location>
        <begin position="80"/>
        <end position="91"/>
    </location>
</feature>
<accession>A0A9W8GGI9</accession>
<evidence type="ECO:0000313" key="3">
    <source>
        <dbReference type="EMBL" id="KAJ2683015.1"/>
    </source>
</evidence>
<dbReference type="AlphaFoldDB" id="A0A9W8GGI9"/>
<feature type="compositionally biased region" description="Basic and acidic residues" evidence="1">
    <location>
        <begin position="67"/>
        <end position="79"/>
    </location>
</feature>
<feature type="region of interest" description="Disordered" evidence="1">
    <location>
        <begin position="18"/>
        <end position="96"/>
    </location>
</feature>
<evidence type="ECO:0000256" key="1">
    <source>
        <dbReference type="SAM" id="MobiDB-lite"/>
    </source>
</evidence>
<proteinExistence type="predicted"/>
<comment type="caution">
    <text evidence="3">The sequence shown here is derived from an EMBL/GenBank/DDBJ whole genome shotgun (WGS) entry which is preliminary data.</text>
</comment>
<evidence type="ECO:0000313" key="4">
    <source>
        <dbReference type="Proteomes" id="UP001151516"/>
    </source>
</evidence>
<gene>
    <name evidence="3" type="ORF">IWW39_005732</name>
</gene>